<organism evidence="1 2">
    <name type="scientific">Candidatus Schekmanbacteria bacterium RIFCSPLOWO2_12_FULL_38_15</name>
    <dbReference type="NCBI Taxonomy" id="1817883"/>
    <lineage>
        <taxon>Bacteria</taxon>
        <taxon>Candidatus Schekmaniibacteriota</taxon>
    </lineage>
</organism>
<proteinExistence type="predicted"/>
<sequence length="85" mass="10225">MHEVKNALYIKEYIIEIEFENGKKKRIDFKKFLYGEVFEPLNSLKKFKNFRIDKQLGTIVWDTGADFCPDFLYSYMEKIKESQVS</sequence>
<evidence type="ECO:0000313" key="1">
    <source>
        <dbReference type="EMBL" id="OGL55430.1"/>
    </source>
</evidence>
<dbReference type="InterPro" id="IPR036782">
    <property type="entry name" value="NE0471-like_N"/>
</dbReference>
<evidence type="ECO:0008006" key="3">
    <source>
        <dbReference type="Google" id="ProtNLM"/>
    </source>
</evidence>
<comment type="caution">
    <text evidence="1">The sequence shown here is derived from an EMBL/GenBank/DDBJ whole genome shotgun (WGS) entry which is preliminary data.</text>
</comment>
<dbReference type="Gene3D" id="3.30.2020.10">
    <property type="entry name" value="NE0471-like N-terminal domain"/>
    <property type="match status" value="1"/>
</dbReference>
<accession>A0A1F7SNR7</accession>
<dbReference type="Pfam" id="PF10387">
    <property type="entry name" value="DUF2442"/>
    <property type="match status" value="1"/>
</dbReference>
<dbReference type="InterPro" id="IPR018841">
    <property type="entry name" value="DUF2442"/>
</dbReference>
<gene>
    <name evidence="1" type="ORF">A3G31_01290</name>
</gene>
<evidence type="ECO:0000313" key="2">
    <source>
        <dbReference type="Proteomes" id="UP000178082"/>
    </source>
</evidence>
<dbReference type="STRING" id="1817883.A3G31_01290"/>
<reference evidence="1 2" key="1">
    <citation type="journal article" date="2016" name="Nat. Commun.">
        <title>Thousands of microbial genomes shed light on interconnected biogeochemical processes in an aquifer system.</title>
        <authorList>
            <person name="Anantharaman K."/>
            <person name="Brown C.T."/>
            <person name="Hug L.A."/>
            <person name="Sharon I."/>
            <person name="Castelle C.J."/>
            <person name="Probst A.J."/>
            <person name="Thomas B.C."/>
            <person name="Singh A."/>
            <person name="Wilkins M.J."/>
            <person name="Karaoz U."/>
            <person name="Brodie E.L."/>
            <person name="Williams K.H."/>
            <person name="Hubbard S.S."/>
            <person name="Banfield J.F."/>
        </authorList>
    </citation>
    <scope>NUCLEOTIDE SEQUENCE [LARGE SCALE GENOMIC DNA]</scope>
</reference>
<dbReference type="AlphaFoldDB" id="A0A1F7SNR7"/>
<dbReference type="Proteomes" id="UP000178082">
    <property type="component" value="Unassembled WGS sequence"/>
</dbReference>
<protein>
    <recommendedName>
        <fullName evidence="3">DUF2442 domain-containing protein</fullName>
    </recommendedName>
</protein>
<dbReference type="SUPFAM" id="SSF143880">
    <property type="entry name" value="NE0471 N-terminal domain-like"/>
    <property type="match status" value="1"/>
</dbReference>
<dbReference type="EMBL" id="MGDI01000001">
    <property type="protein sequence ID" value="OGL55430.1"/>
    <property type="molecule type" value="Genomic_DNA"/>
</dbReference>
<name>A0A1F7SNR7_9BACT</name>